<dbReference type="PANTHER" id="PTHR44845:SF4">
    <property type="entry name" value="NONRIBOSOMAL PEPTIDE SYNTHASE INPA"/>
    <property type="match status" value="1"/>
</dbReference>
<comment type="caution">
    <text evidence="6">The sequence shown here is derived from an EMBL/GenBank/DDBJ whole genome shotgun (WGS) entry which is preliminary data.</text>
</comment>
<dbReference type="PANTHER" id="PTHR44845">
    <property type="entry name" value="CARRIER DOMAIN-CONTAINING PROTEIN"/>
    <property type="match status" value="1"/>
</dbReference>
<keyword evidence="2" id="KW-0597">Phosphoprotein</keyword>
<feature type="non-terminal residue" evidence="6">
    <location>
        <position position="1"/>
    </location>
</feature>
<dbReference type="SUPFAM" id="SSF51735">
    <property type="entry name" value="NAD(P)-binding Rossmann-fold domains"/>
    <property type="match status" value="1"/>
</dbReference>
<dbReference type="Pfam" id="PF00501">
    <property type="entry name" value="AMP-binding"/>
    <property type="match status" value="1"/>
</dbReference>
<feature type="domain" description="Thioester reductase (TE)" evidence="5">
    <location>
        <begin position="476"/>
        <end position="717"/>
    </location>
</feature>
<reference evidence="6" key="1">
    <citation type="submission" date="2021-10" db="EMBL/GenBank/DDBJ databases">
        <authorList>
            <person name="Piombo E."/>
        </authorList>
    </citation>
    <scope>NUCLEOTIDE SEQUENCE</scope>
</reference>
<feature type="domain" description="AMP-dependent synthetase/ligase" evidence="4">
    <location>
        <begin position="1"/>
        <end position="198"/>
    </location>
</feature>
<dbReference type="AlphaFoldDB" id="A0A9N9YEY4"/>
<evidence type="ECO:0000313" key="6">
    <source>
        <dbReference type="EMBL" id="CAH0021066.1"/>
    </source>
</evidence>
<keyword evidence="7" id="KW-1185">Reference proteome</keyword>
<dbReference type="InterPro" id="IPR042099">
    <property type="entry name" value="ANL_N_sf"/>
</dbReference>
<gene>
    <name evidence="6" type="ORF">CRHIZ90672A_00017830</name>
</gene>
<evidence type="ECO:0000256" key="2">
    <source>
        <dbReference type="ARBA" id="ARBA00022553"/>
    </source>
</evidence>
<feature type="compositionally biased region" description="Polar residues" evidence="3">
    <location>
        <begin position="349"/>
        <end position="365"/>
    </location>
</feature>
<dbReference type="InterPro" id="IPR045851">
    <property type="entry name" value="AMP-bd_C_sf"/>
</dbReference>
<dbReference type="SUPFAM" id="SSF56801">
    <property type="entry name" value="Acetyl-CoA synthetase-like"/>
    <property type="match status" value="1"/>
</dbReference>
<dbReference type="Gene3D" id="3.30.300.30">
    <property type="match status" value="1"/>
</dbReference>
<evidence type="ECO:0000259" key="5">
    <source>
        <dbReference type="Pfam" id="PF07993"/>
    </source>
</evidence>
<name>A0A9N9YEY4_9HYPO</name>
<feature type="region of interest" description="Disordered" evidence="3">
    <location>
        <begin position="346"/>
        <end position="365"/>
    </location>
</feature>
<dbReference type="InterPro" id="IPR000873">
    <property type="entry name" value="AMP-dep_synth/lig_dom"/>
</dbReference>
<dbReference type="Proteomes" id="UP000696573">
    <property type="component" value="Unassembled WGS sequence"/>
</dbReference>
<dbReference type="InterPro" id="IPR036291">
    <property type="entry name" value="NAD(P)-bd_dom_sf"/>
</dbReference>
<dbReference type="EMBL" id="CABFNQ020000649">
    <property type="protein sequence ID" value="CAH0021066.1"/>
    <property type="molecule type" value="Genomic_DNA"/>
</dbReference>
<evidence type="ECO:0000256" key="1">
    <source>
        <dbReference type="ARBA" id="ARBA00022450"/>
    </source>
</evidence>
<evidence type="ECO:0000259" key="4">
    <source>
        <dbReference type="Pfam" id="PF00501"/>
    </source>
</evidence>
<dbReference type="Pfam" id="PF07993">
    <property type="entry name" value="NAD_binding_4"/>
    <property type="match status" value="1"/>
</dbReference>
<organism evidence="6 7">
    <name type="scientific">Clonostachys rhizophaga</name>
    <dbReference type="NCBI Taxonomy" id="160324"/>
    <lineage>
        <taxon>Eukaryota</taxon>
        <taxon>Fungi</taxon>
        <taxon>Dikarya</taxon>
        <taxon>Ascomycota</taxon>
        <taxon>Pezizomycotina</taxon>
        <taxon>Sordariomycetes</taxon>
        <taxon>Hypocreomycetidae</taxon>
        <taxon>Hypocreales</taxon>
        <taxon>Bionectriaceae</taxon>
        <taxon>Clonostachys</taxon>
    </lineage>
</organism>
<evidence type="ECO:0000256" key="3">
    <source>
        <dbReference type="SAM" id="MobiDB-lite"/>
    </source>
</evidence>
<accession>A0A9N9YEY4</accession>
<dbReference type="Gene3D" id="3.40.50.720">
    <property type="entry name" value="NAD(P)-binding Rossmann-like Domain"/>
    <property type="match status" value="1"/>
</dbReference>
<evidence type="ECO:0000313" key="7">
    <source>
        <dbReference type="Proteomes" id="UP000696573"/>
    </source>
</evidence>
<proteinExistence type="predicted"/>
<dbReference type="InterPro" id="IPR013120">
    <property type="entry name" value="FAR_NAD-bd"/>
</dbReference>
<dbReference type="OrthoDB" id="416786at2759"/>
<dbReference type="Gene3D" id="3.40.50.12780">
    <property type="entry name" value="N-terminal domain of ligase-like"/>
    <property type="match status" value="1"/>
</dbReference>
<sequence>MFTSGSTGQPKGVVQTHNAISRSLKRVSRAVGLDEKTRFFQFASYSFDASIFEVFGPWSVGGCLCVPKPDDKVADISSLMRDLRVNIATLTPTIANLLSPQDLPDLKTLCIGGEAPSDTLCHRWASELDLNVLYGTTETAVWDTFGRISGKDLVAQYMGFPVQDPLWIVHPENHRHLSLPGIAGEICVQGPSIAKGYLGMPELTAERKRRRHIQIWGSWPITKGWIFCTSWVEGSSSQRLELAEVEAALKRYVPDEYKIVADMVEWGCQEQLFAFFAAGQFSASEIKISSSKDEEIKEAVKHMEEHYPRYMVPRNFLAISHIPLTRTGKIDRNLLAGLAAKKLADKEQNVSTPTHGQEASAESTQSLKEVNKIIQDHYNDSNHSKAPHLAGDCNLSSLAIDSVDAASIASKLNKGLQLDVSTTSLLKDDLKTSDILEAGRKIPSTACPNFDIDQLSSDLELWKSRIWTACNQSVLLTGATGFLGNELLHQLLLKAAIHKVFALMRGKDIHDAKQRLIGISKEGGWWDDSYTDRVEVWLGDLSQRRLGLSFCNWQKAFKTGPHLRGIDIIIHNGAVVNWASGFSTMEDSNVASTFEILKGLSLSGDPPALVYVSGGYMPPGSEDEQELLKRLSNMPGYDQTKFVCDRMIDYFNHNIVRNSRFVSAIQPGFIAGSTKNGFSQVGDTVWRLVKSCILMGTYSVLDADNWIPIAGVDQVAAITLHAGFEGVEGGSNHLNIYGGIVLKDIWDFLVQMEYNLEAIDHETSYNNLLEEMQRKGSEHPMHPLMDWVQQNKGILGDPAPDQSMFHDTCVNSHEAVHKSLSYLHEIGYFGR</sequence>
<protein>
    <submittedName>
        <fullName evidence="6">Uncharacterized protein</fullName>
    </submittedName>
</protein>
<keyword evidence="1" id="KW-0596">Phosphopantetheine</keyword>